<keyword evidence="2" id="KW-0812">Transmembrane</keyword>
<evidence type="ECO:0000313" key="4">
    <source>
        <dbReference type="EMBL" id="TKK89796.1"/>
    </source>
</evidence>
<accession>A0A4U3MP01</accession>
<feature type="compositionally biased region" description="Low complexity" evidence="1">
    <location>
        <begin position="259"/>
        <end position="278"/>
    </location>
</feature>
<feature type="compositionally biased region" description="Pro residues" evidence="1">
    <location>
        <begin position="231"/>
        <end position="243"/>
    </location>
</feature>
<sequence>MELVVAVIAFAGAILAAVTTGVLVGRIREESSGWLVAWAITTVSVCLGLGAVAVGTLLGFGPLTFRVFQIGGALLAPLWLAGGLIQLLAESRSARLGGWLLGGGLSFVGVVIMALDPVQSGFNKTLPIATEKWDIPPEWLARGVHVLDLVILFVALIVALIRMRSGDDYDADNMNATVVLAPIGMAAIGSQLFLVQGIFVAALLAAIPGGIWYAVNRPLAPYDDEEEPAPQQGPPSGPMPVQPQQPVWQEQSLGRRVAGMQQQSMASPMSGPMSAPMGGPIGGPMGGPPMPTTGPQPAVPPAPRSGLGDLVAEYRAGEQQGGGFDYASRMQPPPPQQQPPKPPLPPDFGGPATGTLMAADAYNPQAPEYGMPVPPPTASTEFQMPNTGVLYPGQVQAAQSMAAAQVPATATGSVRPSPTIYGMLTVFTLMDGAGEAFDKLAEDTVEQVLRNEPDTLLFVCHGVKSAPLQRLVYELYRDQTAFHDHQRQAHMERFATERQPLVLATNVIELTVNAAKVVPLPTTFKI</sequence>
<name>A0A4U3MP01_9ACTN</name>
<feature type="compositionally biased region" description="Pro residues" evidence="1">
    <location>
        <begin position="286"/>
        <end position="303"/>
    </location>
</feature>
<protein>
    <recommendedName>
        <fullName evidence="3">ABM domain-containing protein</fullName>
    </recommendedName>
</protein>
<feature type="region of interest" description="Disordered" evidence="1">
    <location>
        <begin position="321"/>
        <end position="355"/>
    </location>
</feature>
<proteinExistence type="predicted"/>
<feature type="region of interest" description="Disordered" evidence="1">
    <location>
        <begin position="223"/>
        <end position="307"/>
    </location>
</feature>
<gene>
    <name evidence="4" type="ORF">FDA94_07845</name>
</gene>
<feature type="transmembrane region" description="Helical" evidence="2">
    <location>
        <begin position="198"/>
        <end position="215"/>
    </location>
</feature>
<keyword evidence="2" id="KW-0472">Membrane</keyword>
<feature type="transmembrane region" description="Helical" evidence="2">
    <location>
        <begin position="36"/>
        <end position="61"/>
    </location>
</feature>
<dbReference type="InterPro" id="IPR011008">
    <property type="entry name" value="Dimeric_a/b-barrel"/>
</dbReference>
<dbReference type="AlphaFoldDB" id="A0A4U3MP01"/>
<dbReference type="Proteomes" id="UP000308705">
    <property type="component" value="Unassembled WGS sequence"/>
</dbReference>
<keyword evidence="2" id="KW-1133">Transmembrane helix</keyword>
<keyword evidence="5" id="KW-1185">Reference proteome</keyword>
<feature type="transmembrane region" description="Helical" evidence="2">
    <location>
        <begin position="6"/>
        <end position="24"/>
    </location>
</feature>
<evidence type="ECO:0000256" key="1">
    <source>
        <dbReference type="SAM" id="MobiDB-lite"/>
    </source>
</evidence>
<feature type="compositionally biased region" description="Pro residues" evidence="1">
    <location>
        <begin position="331"/>
        <end position="348"/>
    </location>
</feature>
<feature type="transmembrane region" description="Helical" evidence="2">
    <location>
        <begin position="139"/>
        <end position="161"/>
    </location>
</feature>
<dbReference type="Pfam" id="PF03992">
    <property type="entry name" value="ABM"/>
    <property type="match status" value="1"/>
</dbReference>
<dbReference type="RefSeq" id="WP_137246365.1">
    <property type="nucleotide sequence ID" value="NZ_SZQA01000005.1"/>
</dbReference>
<organism evidence="4 5">
    <name type="scientific">Herbidospora galbida</name>
    <dbReference type="NCBI Taxonomy" id="2575442"/>
    <lineage>
        <taxon>Bacteria</taxon>
        <taxon>Bacillati</taxon>
        <taxon>Actinomycetota</taxon>
        <taxon>Actinomycetes</taxon>
        <taxon>Streptosporangiales</taxon>
        <taxon>Streptosporangiaceae</taxon>
        <taxon>Herbidospora</taxon>
    </lineage>
</organism>
<dbReference type="SUPFAM" id="SSF54909">
    <property type="entry name" value="Dimeric alpha+beta barrel"/>
    <property type="match status" value="1"/>
</dbReference>
<evidence type="ECO:0000313" key="5">
    <source>
        <dbReference type="Proteomes" id="UP000308705"/>
    </source>
</evidence>
<evidence type="ECO:0000256" key="2">
    <source>
        <dbReference type="SAM" id="Phobius"/>
    </source>
</evidence>
<feature type="domain" description="ABM" evidence="3">
    <location>
        <begin position="423"/>
        <end position="495"/>
    </location>
</feature>
<dbReference type="OrthoDB" id="3695636at2"/>
<dbReference type="EMBL" id="SZQA01000005">
    <property type="protein sequence ID" value="TKK89796.1"/>
    <property type="molecule type" value="Genomic_DNA"/>
</dbReference>
<reference evidence="4 5" key="1">
    <citation type="submission" date="2019-04" db="EMBL/GenBank/DDBJ databases">
        <title>Herbidospora sp. NEAU-GS14.nov., a novel actinomycete isolated from soil.</title>
        <authorList>
            <person name="Han L."/>
        </authorList>
    </citation>
    <scope>NUCLEOTIDE SEQUENCE [LARGE SCALE GENOMIC DNA]</scope>
    <source>
        <strain evidence="4 5">NEAU-GS14</strain>
    </source>
</reference>
<feature type="transmembrane region" description="Helical" evidence="2">
    <location>
        <begin position="67"/>
        <end position="89"/>
    </location>
</feature>
<feature type="transmembrane region" description="Helical" evidence="2">
    <location>
        <begin position="96"/>
        <end position="115"/>
    </location>
</feature>
<evidence type="ECO:0000259" key="3">
    <source>
        <dbReference type="Pfam" id="PF03992"/>
    </source>
</evidence>
<comment type="caution">
    <text evidence="4">The sequence shown here is derived from an EMBL/GenBank/DDBJ whole genome shotgun (WGS) entry which is preliminary data.</text>
</comment>
<dbReference type="InterPro" id="IPR007138">
    <property type="entry name" value="ABM_dom"/>
</dbReference>
<dbReference type="Gene3D" id="3.30.70.100">
    <property type="match status" value="1"/>
</dbReference>